<feature type="chain" id="PRO_5047225485" evidence="1">
    <location>
        <begin position="22"/>
        <end position="286"/>
    </location>
</feature>
<keyword evidence="3" id="KW-1185">Reference proteome</keyword>
<evidence type="ECO:0000313" key="2">
    <source>
        <dbReference type="EMBL" id="MFC5453629.1"/>
    </source>
</evidence>
<sequence length="286" mass="32587">MKTWLLSVCAFLLTAVPVLFAQHRLAYDGFDSIESMQRRVRDVIEVDRMPLFDNAPFLKLRKGDKLVKAKEEVHQYDKPRPDPDRINYYLFSGGSYYQLWTEEKDGKVLLSAPFYAADSCLLFDWELTMANAKALRQLLPRSYARSLSIADFDAVAAVVRGRFPEVMEKTDGGVRPELHEDRIRSIPGHAFAEFHGLAFDGFSNCFYQYSVKIGPEVCSIDERTLLQGPGHIERHEFERVMIDGPNGNPGADVDPAVAKIKKAEYDKMLQFRKLVEDTLSARSSLR</sequence>
<reference evidence="3" key="1">
    <citation type="journal article" date="2019" name="Int. J. Syst. Evol. Microbiol.">
        <title>The Global Catalogue of Microorganisms (GCM) 10K type strain sequencing project: providing services to taxonomists for standard genome sequencing and annotation.</title>
        <authorList>
            <consortium name="The Broad Institute Genomics Platform"/>
            <consortium name="The Broad Institute Genome Sequencing Center for Infectious Disease"/>
            <person name="Wu L."/>
            <person name="Ma J."/>
        </authorList>
    </citation>
    <scope>NUCLEOTIDE SEQUENCE [LARGE SCALE GENOMIC DNA]</scope>
    <source>
        <strain evidence="3">CGMCC 4.1469</strain>
    </source>
</reference>
<evidence type="ECO:0000256" key="1">
    <source>
        <dbReference type="SAM" id="SignalP"/>
    </source>
</evidence>
<keyword evidence="1" id="KW-0732">Signal</keyword>
<organism evidence="2 3">
    <name type="scientific">Prosthecobacter fluviatilis</name>
    <dbReference type="NCBI Taxonomy" id="445931"/>
    <lineage>
        <taxon>Bacteria</taxon>
        <taxon>Pseudomonadati</taxon>
        <taxon>Verrucomicrobiota</taxon>
        <taxon>Verrucomicrobiia</taxon>
        <taxon>Verrucomicrobiales</taxon>
        <taxon>Verrucomicrobiaceae</taxon>
        <taxon>Prosthecobacter</taxon>
    </lineage>
</organism>
<dbReference type="RefSeq" id="WP_377162886.1">
    <property type="nucleotide sequence ID" value="NZ_JBHSMQ010000001.1"/>
</dbReference>
<accession>A0ABW0KJZ8</accession>
<feature type="signal peptide" evidence="1">
    <location>
        <begin position="1"/>
        <end position="21"/>
    </location>
</feature>
<name>A0ABW0KJZ8_9BACT</name>
<dbReference type="EMBL" id="JBHSMQ010000001">
    <property type="protein sequence ID" value="MFC5453629.1"/>
    <property type="molecule type" value="Genomic_DNA"/>
</dbReference>
<gene>
    <name evidence="2" type="ORF">ACFQDI_02075</name>
</gene>
<dbReference type="Proteomes" id="UP001596052">
    <property type="component" value="Unassembled WGS sequence"/>
</dbReference>
<comment type="caution">
    <text evidence="2">The sequence shown here is derived from an EMBL/GenBank/DDBJ whole genome shotgun (WGS) entry which is preliminary data.</text>
</comment>
<evidence type="ECO:0000313" key="3">
    <source>
        <dbReference type="Proteomes" id="UP001596052"/>
    </source>
</evidence>
<protein>
    <submittedName>
        <fullName evidence="2">Uncharacterized protein</fullName>
    </submittedName>
</protein>
<proteinExistence type="predicted"/>